<evidence type="ECO:0000259" key="1">
    <source>
        <dbReference type="SMART" id="SM00905"/>
    </source>
</evidence>
<dbReference type="InterPro" id="IPR006157">
    <property type="entry name" value="FolB_dom"/>
</dbReference>
<evidence type="ECO:0000313" key="2">
    <source>
        <dbReference type="EMBL" id="CAG9932720.1"/>
    </source>
</evidence>
<dbReference type="EMBL" id="OU912926">
    <property type="protein sequence ID" value="CAG9932720.1"/>
    <property type="molecule type" value="Genomic_DNA"/>
</dbReference>
<dbReference type="SUPFAM" id="SSF55620">
    <property type="entry name" value="Tetrahydrobiopterin biosynthesis enzymes-like"/>
    <property type="match status" value="1"/>
</dbReference>
<dbReference type="Gene3D" id="3.30.1130.10">
    <property type="match status" value="1"/>
</dbReference>
<accession>A0ABN8AJ94</accession>
<name>A0ABN8AJ94_9PROT</name>
<organism evidence="2 3">
    <name type="scientific">Candidatus Nitrotoga arctica</name>
    <dbReference type="NCBI Taxonomy" id="453162"/>
    <lineage>
        <taxon>Bacteria</taxon>
        <taxon>Pseudomonadati</taxon>
        <taxon>Pseudomonadota</taxon>
        <taxon>Betaproteobacteria</taxon>
        <taxon>Nitrosomonadales</taxon>
        <taxon>Gallionellaceae</taxon>
        <taxon>Candidatus Nitrotoga</taxon>
    </lineage>
</organism>
<sequence>MAHTLAHDGIALYTIIGVYEWERADSRPLVFDLRLESTHPLGLTRTLIEQQLAGWLAPCRYRLLEALAEHVAQRMLTEWHCSRVVIGIEKPGALGDLARVGIRIMRDAEKRAA</sequence>
<protein>
    <submittedName>
        <fullName evidence="2">Dihydroneopterin aldolase</fullName>
    </submittedName>
</protein>
<proteinExistence type="predicted"/>
<reference evidence="2 3" key="1">
    <citation type="submission" date="2021-10" db="EMBL/GenBank/DDBJ databases">
        <authorList>
            <person name="Koch H."/>
        </authorList>
    </citation>
    <scope>NUCLEOTIDE SEQUENCE [LARGE SCALE GENOMIC DNA]</scope>
    <source>
        <strain evidence="2">6680</strain>
    </source>
</reference>
<dbReference type="RefSeq" id="WP_239796613.1">
    <property type="nucleotide sequence ID" value="NZ_OU912926.1"/>
</dbReference>
<dbReference type="Pfam" id="PF02152">
    <property type="entry name" value="FolB"/>
    <property type="match status" value="1"/>
</dbReference>
<dbReference type="Proteomes" id="UP000839052">
    <property type="component" value="Chromosome"/>
</dbReference>
<feature type="domain" description="Dihydroneopterin aldolase/epimerase" evidence="1">
    <location>
        <begin position="5"/>
        <end position="106"/>
    </location>
</feature>
<keyword evidence="3" id="KW-1185">Reference proteome</keyword>
<dbReference type="InterPro" id="IPR043133">
    <property type="entry name" value="GTP-CH-I_C/QueF"/>
</dbReference>
<dbReference type="SMART" id="SM00905">
    <property type="entry name" value="FolB"/>
    <property type="match status" value="1"/>
</dbReference>
<gene>
    <name evidence="2" type="ORF">NTG6680_1467</name>
</gene>
<evidence type="ECO:0000313" key="3">
    <source>
        <dbReference type="Proteomes" id="UP000839052"/>
    </source>
</evidence>